<keyword evidence="2" id="KW-0472">Membrane</keyword>
<keyword evidence="2" id="KW-0812">Transmembrane</keyword>
<evidence type="ECO:0000313" key="4">
    <source>
        <dbReference type="Proteomes" id="UP000030693"/>
    </source>
</evidence>
<keyword evidence="2" id="KW-1133">Transmembrane helix</keyword>
<gene>
    <name evidence="3" type="ORF">H696_01637</name>
</gene>
<keyword evidence="4" id="KW-1185">Reference proteome</keyword>
<accession>A0A058ZE60</accession>
<dbReference type="GeneID" id="20526362"/>
<dbReference type="EMBL" id="KB932202">
    <property type="protein sequence ID" value="KCV72236.1"/>
    <property type="molecule type" value="Genomic_DNA"/>
</dbReference>
<dbReference type="RefSeq" id="XP_009493814.1">
    <property type="nucleotide sequence ID" value="XM_009495539.1"/>
</dbReference>
<sequence length="622" mass="61549">MSVELLSGGGGGGGGPTVFLLGVHDYLGITLVIVPALCIALVLAISTCLRKRGPAEVLSQVSPFLFCASLAQTCVFLSDVGAAAVGALDSAVDEGPSMMATMVGDPATATGIPPGRELLVLFLVAASFLGLSYFLQLLMSIPLAQAVFIDNPSWVIDRGCAFLSCTLASGFLCGNAGSLRILSGHAEGRACMSGGAPSGQHEAYSVPASAVASAPATTVTPSVGGGVQFGRESRRFYQLSVVLYACLHVVPQTVLALALVALIARGRVPAIAAAYPEVPVWLACCLVNHMAVVVACAGGFLLDWPGGLGSARSEAHGSSGLGCQSSERGSSLHLDQFGSRENLLLPGGTAGDPLGRLLLATSGSALFPLGSSSSAALLSGGGGTGSGQLASASGSASIYKGRFSAGSAHDSSDLGGSGAIYSSGAFLMETFLAGAPGTRISDLSAAAATAAAAAALAAVSSCPPPARPDCCDPTCALCGSSSDASRIGRPGAPGWWSGRRSIGLAAGVPPSEGASTDATATVSGRAHASGWLDDPEAGRPAGELPLGGARPGEVAAPLSEVQFLRLAGASPAGAIPPGSSVKILAPAAVPSIDEESVPLTGDEADSEFTASESLSSLSLSEL</sequence>
<feature type="transmembrane region" description="Helical" evidence="2">
    <location>
        <begin position="118"/>
        <end position="135"/>
    </location>
</feature>
<organism evidence="3">
    <name type="scientific">Fonticula alba</name>
    <name type="common">Slime mold</name>
    <dbReference type="NCBI Taxonomy" id="691883"/>
    <lineage>
        <taxon>Eukaryota</taxon>
        <taxon>Rotosphaerida</taxon>
        <taxon>Fonticulaceae</taxon>
        <taxon>Fonticula</taxon>
    </lineage>
</organism>
<name>A0A058ZE60_FONAL</name>
<feature type="transmembrane region" description="Helical" evidence="2">
    <location>
        <begin position="241"/>
        <end position="264"/>
    </location>
</feature>
<evidence type="ECO:0000256" key="1">
    <source>
        <dbReference type="SAM" id="MobiDB-lite"/>
    </source>
</evidence>
<proteinExistence type="predicted"/>
<feature type="region of interest" description="Disordered" evidence="1">
    <location>
        <begin position="528"/>
        <end position="551"/>
    </location>
</feature>
<protein>
    <submittedName>
        <fullName evidence="3">Uncharacterized protein</fullName>
    </submittedName>
</protein>
<evidence type="ECO:0000313" key="3">
    <source>
        <dbReference type="EMBL" id="KCV72236.1"/>
    </source>
</evidence>
<feature type="compositionally biased region" description="Low complexity" evidence="1">
    <location>
        <begin position="611"/>
        <end position="622"/>
    </location>
</feature>
<feature type="compositionally biased region" description="Acidic residues" evidence="1">
    <location>
        <begin position="594"/>
        <end position="606"/>
    </location>
</feature>
<reference evidence="3" key="1">
    <citation type="submission" date="2013-04" db="EMBL/GenBank/DDBJ databases">
        <title>The Genome Sequence of Fonticula alba ATCC 38817.</title>
        <authorList>
            <consortium name="The Broad Institute Genomics Platform"/>
            <person name="Russ C."/>
            <person name="Cuomo C."/>
            <person name="Burger G."/>
            <person name="Gray M.W."/>
            <person name="Holland P.W.H."/>
            <person name="King N."/>
            <person name="Lang F.B.F."/>
            <person name="Roger A.J."/>
            <person name="Ruiz-Trillo I."/>
            <person name="Brown M."/>
            <person name="Walker B."/>
            <person name="Young S."/>
            <person name="Zeng Q."/>
            <person name="Gargeya S."/>
            <person name="Fitzgerald M."/>
            <person name="Haas B."/>
            <person name="Abouelleil A."/>
            <person name="Allen A.W."/>
            <person name="Alvarado L."/>
            <person name="Arachchi H.M."/>
            <person name="Berlin A.M."/>
            <person name="Chapman S.B."/>
            <person name="Gainer-Dewar J."/>
            <person name="Goldberg J."/>
            <person name="Griggs A."/>
            <person name="Gujja S."/>
            <person name="Hansen M."/>
            <person name="Howarth C."/>
            <person name="Imamovic A."/>
            <person name="Ireland A."/>
            <person name="Larimer J."/>
            <person name="McCowan C."/>
            <person name="Murphy C."/>
            <person name="Pearson M."/>
            <person name="Poon T.W."/>
            <person name="Priest M."/>
            <person name="Roberts A."/>
            <person name="Saif S."/>
            <person name="Shea T."/>
            <person name="Sisk P."/>
            <person name="Sykes S."/>
            <person name="Wortman J."/>
            <person name="Nusbaum C."/>
            <person name="Birren B."/>
        </authorList>
    </citation>
    <scope>NUCLEOTIDE SEQUENCE [LARGE SCALE GENOMIC DNA]</scope>
    <source>
        <strain evidence="3">ATCC 38817</strain>
    </source>
</reference>
<evidence type="ECO:0000256" key="2">
    <source>
        <dbReference type="SAM" id="Phobius"/>
    </source>
</evidence>
<dbReference type="AlphaFoldDB" id="A0A058ZE60"/>
<feature type="region of interest" description="Disordered" evidence="1">
    <location>
        <begin position="594"/>
        <end position="622"/>
    </location>
</feature>
<feature type="transmembrane region" description="Helical" evidence="2">
    <location>
        <begin position="26"/>
        <end position="49"/>
    </location>
</feature>
<dbReference type="Proteomes" id="UP000030693">
    <property type="component" value="Unassembled WGS sequence"/>
</dbReference>